<sequence length="148" mass="16893">MKRFSHSFDMRMSWGISRGLLKKKSHLRSLHIITSMSGIKVNKILIDEGATINLLPERMLMKVGKHPDDLIPTNIYVTDYSGVSTPAKGLVTLVCKLDLTIEILSLWLYHRKPVIMRYWNTIGSIVLGLYYRLCIKVSFCGQIKGNLK</sequence>
<name>A0A444X5F4_ARAHY</name>
<evidence type="ECO:0008006" key="3">
    <source>
        <dbReference type="Google" id="ProtNLM"/>
    </source>
</evidence>
<proteinExistence type="predicted"/>
<evidence type="ECO:0000313" key="2">
    <source>
        <dbReference type="Proteomes" id="UP000289738"/>
    </source>
</evidence>
<keyword evidence="2" id="KW-1185">Reference proteome</keyword>
<gene>
    <name evidence="1" type="ORF">Ahy_B10g104420</name>
</gene>
<accession>A0A444X5F4</accession>
<dbReference type="AlphaFoldDB" id="A0A444X5F4"/>
<dbReference type="Proteomes" id="UP000289738">
    <property type="component" value="Chromosome B10"/>
</dbReference>
<dbReference type="EMBL" id="SDMP01000020">
    <property type="protein sequence ID" value="RYQ84917.1"/>
    <property type="molecule type" value="Genomic_DNA"/>
</dbReference>
<evidence type="ECO:0000313" key="1">
    <source>
        <dbReference type="EMBL" id="RYQ84917.1"/>
    </source>
</evidence>
<reference evidence="1 2" key="1">
    <citation type="submission" date="2019-01" db="EMBL/GenBank/DDBJ databases">
        <title>Sequencing of cultivated peanut Arachis hypogaea provides insights into genome evolution and oil improvement.</title>
        <authorList>
            <person name="Chen X."/>
        </authorList>
    </citation>
    <scope>NUCLEOTIDE SEQUENCE [LARGE SCALE GENOMIC DNA]</scope>
    <source>
        <strain evidence="2">cv. Fuhuasheng</strain>
        <tissue evidence="1">Leaves</tissue>
    </source>
</reference>
<organism evidence="1 2">
    <name type="scientific">Arachis hypogaea</name>
    <name type="common">Peanut</name>
    <dbReference type="NCBI Taxonomy" id="3818"/>
    <lineage>
        <taxon>Eukaryota</taxon>
        <taxon>Viridiplantae</taxon>
        <taxon>Streptophyta</taxon>
        <taxon>Embryophyta</taxon>
        <taxon>Tracheophyta</taxon>
        <taxon>Spermatophyta</taxon>
        <taxon>Magnoliopsida</taxon>
        <taxon>eudicotyledons</taxon>
        <taxon>Gunneridae</taxon>
        <taxon>Pentapetalae</taxon>
        <taxon>rosids</taxon>
        <taxon>fabids</taxon>
        <taxon>Fabales</taxon>
        <taxon>Fabaceae</taxon>
        <taxon>Papilionoideae</taxon>
        <taxon>50 kb inversion clade</taxon>
        <taxon>dalbergioids sensu lato</taxon>
        <taxon>Dalbergieae</taxon>
        <taxon>Pterocarpus clade</taxon>
        <taxon>Arachis</taxon>
    </lineage>
</organism>
<comment type="caution">
    <text evidence="1">The sequence shown here is derived from an EMBL/GenBank/DDBJ whole genome shotgun (WGS) entry which is preliminary data.</text>
</comment>
<protein>
    <recommendedName>
        <fullName evidence="3">Peptidase A2 domain-containing protein</fullName>
    </recommendedName>
</protein>